<dbReference type="GO" id="GO:0009044">
    <property type="term" value="F:xylan 1,4-beta-xylosidase activity"/>
    <property type="evidence" value="ECO:0007669"/>
    <property type="project" value="UniProtKB-EC"/>
</dbReference>
<dbReference type="EC" id="3.2.1.37" evidence="13"/>
<evidence type="ECO:0000256" key="7">
    <source>
        <dbReference type="ARBA" id="ARBA00022801"/>
    </source>
</evidence>
<dbReference type="GO" id="GO:0046556">
    <property type="term" value="F:alpha-L-arabinofuranosidase activity"/>
    <property type="evidence" value="ECO:0007669"/>
    <property type="project" value="TreeGrafter"/>
</dbReference>
<dbReference type="UniPathway" id="UPA00114"/>
<keyword evidence="9" id="KW-0119">Carbohydrate metabolism</keyword>
<evidence type="ECO:0000256" key="10">
    <source>
        <dbReference type="ARBA" id="ARBA00023295"/>
    </source>
</evidence>
<protein>
    <recommendedName>
        <fullName evidence="13">xylan 1,4-beta-xylosidase</fullName>
        <ecNumber evidence="13">3.2.1.37</ecNumber>
    </recommendedName>
</protein>
<dbReference type="STRING" id="1149755.A0A2J6R471"/>
<dbReference type="InterPro" id="IPR036881">
    <property type="entry name" value="Glyco_hydro_3_C_sf"/>
</dbReference>
<feature type="signal peptide" evidence="14">
    <location>
        <begin position="1"/>
        <end position="23"/>
    </location>
</feature>
<evidence type="ECO:0000256" key="4">
    <source>
        <dbReference type="ARBA" id="ARBA00022525"/>
    </source>
</evidence>
<keyword evidence="11" id="KW-0624">Polysaccharide degradation</keyword>
<reference evidence="16 17" key="1">
    <citation type="submission" date="2016-04" db="EMBL/GenBank/DDBJ databases">
        <title>A degradative enzymes factory behind the ericoid mycorrhizal symbiosis.</title>
        <authorList>
            <consortium name="DOE Joint Genome Institute"/>
            <person name="Martino E."/>
            <person name="Morin E."/>
            <person name="Grelet G."/>
            <person name="Kuo A."/>
            <person name="Kohler A."/>
            <person name="Daghino S."/>
            <person name="Barry K."/>
            <person name="Choi C."/>
            <person name="Cichocki N."/>
            <person name="Clum A."/>
            <person name="Copeland A."/>
            <person name="Hainaut M."/>
            <person name="Haridas S."/>
            <person name="Labutti K."/>
            <person name="Lindquist E."/>
            <person name="Lipzen A."/>
            <person name="Khouja H.-R."/>
            <person name="Murat C."/>
            <person name="Ohm R."/>
            <person name="Olson A."/>
            <person name="Spatafora J."/>
            <person name="Veneault-Fourrey C."/>
            <person name="Henrissat B."/>
            <person name="Grigoriev I."/>
            <person name="Martin F."/>
            <person name="Perotto S."/>
        </authorList>
    </citation>
    <scope>NUCLEOTIDE SEQUENCE [LARGE SCALE GENOMIC DNA]</scope>
    <source>
        <strain evidence="16 17">F</strain>
    </source>
</reference>
<dbReference type="PANTHER" id="PTHR42721:SF3">
    <property type="entry name" value="BETA-D-XYLOSIDASE 5-RELATED"/>
    <property type="match status" value="1"/>
</dbReference>
<accession>A0A2J6R471</accession>
<sequence length="909" mass="97907">MRVSIIFVVRIAAFFCLSSQGQAKYSNFSCNANDLASRYNASTNYLGCYLDNNVKILTEAKISTIGMTPQFCGTFCGNKGYGYGGIEFGTQCFCGSQPNLDAGKLVDDSFCNSACVSEPSSFCGSNYVMSLYKINNPSQNPKPSPLSNSFIPVCQTSPLCSLKICDTSLGMAERVASLVGSFTLEEKLLNLVDASAGSTTLGLPPYEWWNEALHGVASSPGVNFAPAGANFSYSTSFGSPILTAASFDDALIQDVGRVIGKEARAFGNYGFSGFDFWTPNINPFRDPRWGRGQETPGEDVFHVQSYVKNFILGLQGDNLEQKQIIATCKHYAAYDLETGRYGNNYNPSQQDLADYFLAPFKTCVRDGKVGSVMCSYNAVNGIPTCASEYLLDEVLRKHWNFTADYNYVVSDCGAVSDIHDYHNFTDTQEGAAAVALNAGTDLECGQTYLQLGSSLALNHTMEATLDQALKRLYSALFTVGYFDGSEYSSLSFSDVATPAARSLAYKAAVEGITLLKNDGILPIIQSGQYSQIAMIGPFANATSQMQGNYFGKAKHLTGPLEAFRGKWNVSYSIGAGISSKDTTEFAAALSAAKEADLVFYLGGIDSTVESETLDRSSVSWPGNQLDLIAELSKLGKPLVVVQFGGGQLDDSAILSNDKVNALLWAGYPGQEGGPALLDIVTGIASVAGRLPVTQYPASYAEEVSIFDIRLRPSTNASFPGRTYMWYTGKPVIPFGYGLHYTNFSFHWESTLNESYAINSILSGCRGLQSSSGCNDAIPFANVIATVKNIGNYTSDFVGLLFLSSSNAGPVPRPNKTLVSYARLHDIPGSGEQKLNLPLTLGSLARADENGDLTIFPGDYTIALDIDEKIMFNFSLTGERAVIDTLPRLAATYNFTVPVNIQPASTSSHS</sequence>
<comment type="similarity">
    <text evidence="3">Belongs to the glycosyl hydrolase 3 family.</text>
</comment>
<proteinExistence type="inferred from homology"/>
<evidence type="ECO:0000256" key="3">
    <source>
        <dbReference type="ARBA" id="ARBA00005336"/>
    </source>
</evidence>
<dbReference type="GO" id="GO:0005576">
    <property type="term" value="C:extracellular region"/>
    <property type="evidence" value="ECO:0007669"/>
    <property type="project" value="UniProtKB-SubCell"/>
</dbReference>
<evidence type="ECO:0000256" key="6">
    <source>
        <dbReference type="ARBA" id="ARBA00022729"/>
    </source>
</evidence>
<feature type="chain" id="PRO_5014451058" description="xylan 1,4-beta-xylosidase" evidence="14">
    <location>
        <begin position="24"/>
        <end position="909"/>
    </location>
</feature>
<evidence type="ECO:0000256" key="1">
    <source>
        <dbReference type="ARBA" id="ARBA00004613"/>
    </source>
</evidence>
<evidence type="ECO:0000256" key="2">
    <source>
        <dbReference type="ARBA" id="ARBA00004851"/>
    </source>
</evidence>
<dbReference type="InterPro" id="IPR044993">
    <property type="entry name" value="BXL"/>
</dbReference>
<dbReference type="SMART" id="SM01217">
    <property type="entry name" value="Fn3_like"/>
    <property type="match status" value="1"/>
</dbReference>
<dbReference type="EMBL" id="KZ613956">
    <property type="protein sequence ID" value="PMD33324.1"/>
    <property type="molecule type" value="Genomic_DNA"/>
</dbReference>
<name>A0A2J6R471_HYAVF</name>
<dbReference type="AlphaFoldDB" id="A0A2J6R471"/>
<organism evidence="16 17">
    <name type="scientific">Hyaloscypha variabilis (strain UAMH 11265 / GT02V1 / F)</name>
    <name type="common">Meliniomyces variabilis</name>
    <dbReference type="NCBI Taxonomy" id="1149755"/>
    <lineage>
        <taxon>Eukaryota</taxon>
        <taxon>Fungi</taxon>
        <taxon>Dikarya</taxon>
        <taxon>Ascomycota</taxon>
        <taxon>Pezizomycotina</taxon>
        <taxon>Leotiomycetes</taxon>
        <taxon>Helotiales</taxon>
        <taxon>Hyaloscyphaceae</taxon>
        <taxon>Hyaloscypha</taxon>
        <taxon>Hyaloscypha variabilis</taxon>
    </lineage>
</organism>
<dbReference type="SMART" id="SM00321">
    <property type="entry name" value="WSC"/>
    <property type="match status" value="1"/>
</dbReference>
<keyword evidence="5" id="KW-0858">Xylan degradation</keyword>
<keyword evidence="7 16" id="KW-0378">Hydrolase</keyword>
<feature type="domain" description="WSC" evidence="15">
    <location>
        <begin position="42"/>
        <end position="135"/>
    </location>
</feature>
<keyword evidence="8" id="KW-0325">Glycoprotein</keyword>
<keyword evidence="10" id="KW-0326">Glycosidase</keyword>
<dbReference type="SUPFAM" id="SSF51445">
    <property type="entry name" value="(Trans)glycosidases"/>
    <property type="match status" value="1"/>
</dbReference>
<evidence type="ECO:0000256" key="14">
    <source>
        <dbReference type="SAM" id="SignalP"/>
    </source>
</evidence>
<dbReference type="Gene3D" id="3.40.50.1700">
    <property type="entry name" value="Glycoside hydrolase family 3 C-terminal domain"/>
    <property type="match status" value="1"/>
</dbReference>
<dbReference type="InterPro" id="IPR017853">
    <property type="entry name" value="GH"/>
</dbReference>
<keyword evidence="6 14" id="KW-0732">Signal</keyword>
<dbReference type="Pfam" id="PF01822">
    <property type="entry name" value="WSC"/>
    <property type="match status" value="1"/>
</dbReference>
<keyword evidence="17" id="KW-1185">Reference proteome</keyword>
<dbReference type="InterPro" id="IPR001764">
    <property type="entry name" value="Glyco_hydro_3_N"/>
</dbReference>
<evidence type="ECO:0000259" key="15">
    <source>
        <dbReference type="PROSITE" id="PS51212"/>
    </source>
</evidence>
<keyword evidence="4" id="KW-0964">Secreted</keyword>
<evidence type="ECO:0000313" key="17">
    <source>
        <dbReference type="Proteomes" id="UP000235786"/>
    </source>
</evidence>
<evidence type="ECO:0000313" key="16">
    <source>
        <dbReference type="EMBL" id="PMD33324.1"/>
    </source>
</evidence>
<evidence type="ECO:0000256" key="12">
    <source>
        <dbReference type="ARBA" id="ARBA00024574"/>
    </source>
</evidence>
<dbReference type="FunFam" id="3.40.50.1700:FF:000007">
    <property type="entry name" value="Exo-1,4-beta-xylosidase xlnD"/>
    <property type="match status" value="1"/>
</dbReference>
<comment type="subcellular location">
    <subcellularLocation>
        <location evidence="1">Secreted</location>
    </subcellularLocation>
</comment>
<evidence type="ECO:0000256" key="5">
    <source>
        <dbReference type="ARBA" id="ARBA00022651"/>
    </source>
</evidence>
<evidence type="ECO:0000256" key="11">
    <source>
        <dbReference type="ARBA" id="ARBA00023326"/>
    </source>
</evidence>
<dbReference type="PROSITE" id="PS51212">
    <property type="entry name" value="WSC"/>
    <property type="match status" value="1"/>
</dbReference>
<dbReference type="GO" id="GO:0031222">
    <property type="term" value="P:arabinan catabolic process"/>
    <property type="evidence" value="ECO:0007669"/>
    <property type="project" value="TreeGrafter"/>
</dbReference>
<dbReference type="InterPro" id="IPR002772">
    <property type="entry name" value="Glyco_hydro_3_C"/>
</dbReference>
<dbReference type="Proteomes" id="UP000235786">
    <property type="component" value="Unassembled WGS sequence"/>
</dbReference>
<evidence type="ECO:0000256" key="9">
    <source>
        <dbReference type="ARBA" id="ARBA00023277"/>
    </source>
</evidence>
<dbReference type="InterPro" id="IPR013783">
    <property type="entry name" value="Ig-like_fold"/>
</dbReference>
<dbReference type="OrthoDB" id="47059at2759"/>
<comment type="pathway">
    <text evidence="2">Glycan degradation; xylan degradation.</text>
</comment>
<dbReference type="Gene3D" id="3.20.20.300">
    <property type="entry name" value="Glycoside hydrolase, family 3, N-terminal domain"/>
    <property type="match status" value="1"/>
</dbReference>
<dbReference type="InterPro" id="IPR036962">
    <property type="entry name" value="Glyco_hydro_3_N_sf"/>
</dbReference>
<dbReference type="Pfam" id="PF01915">
    <property type="entry name" value="Glyco_hydro_3_C"/>
    <property type="match status" value="1"/>
</dbReference>
<dbReference type="InterPro" id="IPR002889">
    <property type="entry name" value="WSC_carb-bd"/>
</dbReference>
<evidence type="ECO:0000256" key="13">
    <source>
        <dbReference type="ARBA" id="ARBA00026107"/>
    </source>
</evidence>
<dbReference type="PANTHER" id="PTHR42721">
    <property type="entry name" value="SUGAR HYDROLASE-RELATED"/>
    <property type="match status" value="1"/>
</dbReference>
<dbReference type="Gene3D" id="2.60.40.10">
    <property type="entry name" value="Immunoglobulins"/>
    <property type="match status" value="1"/>
</dbReference>
<comment type="catalytic activity">
    <reaction evidence="12">
        <text>Hydrolysis of (1-&gt;4)-beta-D-xylans, to remove successive D-xylose residues from the non-reducing termini.</text>
        <dbReference type="EC" id="3.2.1.37"/>
    </reaction>
</comment>
<evidence type="ECO:0000256" key="8">
    <source>
        <dbReference type="ARBA" id="ARBA00023180"/>
    </source>
</evidence>
<dbReference type="SUPFAM" id="SSF52279">
    <property type="entry name" value="Beta-D-glucan exohydrolase, C-terminal domain"/>
    <property type="match status" value="1"/>
</dbReference>
<dbReference type="Pfam" id="PF00933">
    <property type="entry name" value="Glyco_hydro_3"/>
    <property type="match status" value="1"/>
</dbReference>
<gene>
    <name evidence="16" type="ORF">L207DRAFT_535358</name>
</gene>
<dbReference type="GO" id="GO:0045493">
    <property type="term" value="P:xylan catabolic process"/>
    <property type="evidence" value="ECO:0007669"/>
    <property type="project" value="UniProtKB-UniPathway"/>
</dbReference>
<dbReference type="InterPro" id="IPR026891">
    <property type="entry name" value="Fn3-like"/>
</dbReference>